<protein>
    <submittedName>
        <fullName evidence="4">T9SS type A sorting domain-containing protein</fullName>
    </submittedName>
</protein>
<comment type="caution">
    <text evidence="4">The sequence shown here is derived from an EMBL/GenBank/DDBJ whole genome shotgun (WGS) entry which is preliminary data.</text>
</comment>
<keyword evidence="5" id="KW-1185">Reference proteome</keyword>
<evidence type="ECO:0000313" key="5">
    <source>
        <dbReference type="Proteomes" id="UP000760545"/>
    </source>
</evidence>
<feature type="signal peptide" evidence="2">
    <location>
        <begin position="1"/>
        <end position="19"/>
    </location>
</feature>
<gene>
    <name evidence="4" type="ORF">HC176_11445</name>
</gene>
<dbReference type="NCBIfam" id="TIGR04183">
    <property type="entry name" value="Por_Secre_tail"/>
    <property type="match status" value="1"/>
</dbReference>
<dbReference type="RefSeq" id="WP_167918413.1">
    <property type="nucleotide sequence ID" value="NZ_JAAVJS010000015.1"/>
</dbReference>
<name>A0ABX1DCV5_9FLAO</name>
<dbReference type="Pfam" id="PF18962">
    <property type="entry name" value="Por_Secre_tail"/>
    <property type="match status" value="1"/>
</dbReference>
<dbReference type="EMBL" id="JAAVJS010000015">
    <property type="protein sequence ID" value="NJX16100.1"/>
    <property type="molecule type" value="Genomic_DNA"/>
</dbReference>
<sequence length="332" mass="37142">MQKKYFFLLTSLISTYLNAQITLTNTNNTVEIGDTYNYILVSNYTFDVSQSGANQTWDFSSATGNIDTTNCISPSNASEPSNFSSADLVLFSSNSGTEAYMSVSSSEISNEGYYIPGSVRAIYSDKQEHLKFPMTYNDVFNETFSGTVENISTEQTFNRTGTIEITADGYGNLILPYTTIDDVLRIKTVISSIDTYMGIPLPETTTISYTWFDTLNKNYLASTSEVYNNGSLVSSYAYYLSETDLVLDINKVNSKEYQLSIFPNPANSYTIIKNNSFNSLSASIYDTKGSLIKKLDVENGINRIDVTNFRPGVYIIKYQKDSELYTDRLVVK</sequence>
<accession>A0ABX1DCV5</accession>
<evidence type="ECO:0000259" key="3">
    <source>
        <dbReference type="Pfam" id="PF18962"/>
    </source>
</evidence>
<keyword evidence="1 2" id="KW-0732">Signal</keyword>
<reference evidence="4 5" key="1">
    <citation type="submission" date="2020-03" db="EMBL/GenBank/DDBJ databases">
        <title>Tamlana sp. nov, isolated from XXX.</title>
        <authorList>
            <person name="Cao W.R."/>
        </authorList>
    </citation>
    <scope>NUCLEOTIDE SEQUENCE [LARGE SCALE GENOMIC DNA]</scope>
    <source>
        <strain evidence="4 5">HST1-43</strain>
    </source>
</reference>
<evidence type="ECO:0000313" key="4">
    <source>
        <dbReference type="EMBL" id="NJX16100.1"/>
    </source>
</evidence>
<feature type="chain" id="PRO_5045146138" evidence="2">
    <location>
        <begin position="20"/>
        <end position="332"/>
    </location>
</feature>
<feature type="domain" description="Secretion system C-terminal sorting" evidence="3">
    <location>
        <begin position="261"/>
        <end position="331"/>
    </location>
</feature>
<evidence type="ECO:0000256" key="1">
    <source>
        <dbReference type="ARBA" id="ARBA00022729"/>
    </source>
</evidence>
<organism evidence="4 5">
    <name type="scientific">Tamlana crocina</name>
    <dbReference type="NCBI Taxonomy" id="393006"/>
    <lineage>
        <taxon>Bacteria</taxon>
        <taxon>Pseudomonadati</taxon>
        <taxon>Bacteroidota</taxon>
        <taxon>Flavobacteriia</taxon>
        <taxon>Flavobacteriales</taxon>
        <taxon>Flavobacteriaceae</taxon>
        <taxon>Tamlana</taxon>
    </lineage>
</organism>
<proteinExistence type="predicted"/>
<dbReference type="InterPro" id="IPR026444">
    <property type="entry name" value="Secre_tail"/>
</dbReference>
<dbReference type="Proteomes" id="UP000760545">
    <property type="component" value="Unassembled WGS sequence"/>
</dbReference>
<evidence type="ECO:0000256" key="2">
    <source>
        <dbReference type="SAM" id="SignalP"/>
    </source>
</evidence>